<name>A0A4D6NBX9_VIGUN</name>
<reference evidence="1 2" key="1">
    <citation type="submission" date="2019-04" db="EMBL/GenBank/DDBJ databases">
        <title>An improved genome assembly and genetic linkage map for asparagus bean, Vigna unguiculata ssp. sesquipedialis.</title>
        <authorList>
            <person name="Xia Q."/>
            <person name="Zhang R."/>
            <person name="Dong Y."/>
        </authorList>
    </citation>
    <scope>NUCLEOTIDE SEQUENCE [LARGE SCALE GENOMIC DNA]</scope>
    <source>
        <tissue evidence="1">Leaf</tissue>
    </source>
</reference>
<keyword evidence="2" id="KW-1185">Reference proteome</keyword>
<evidence type="ECO:0000313" key="1">
    <source>
        <dbReference type="EMBL" id="QCE10391.1"/>
    </source>
</evidence>
<protein>
    <submittedName>
        <fullName evidence="1">Uncharacterized protein</fullName>
    </submittedName>
</protein>
<dbReference type="Proteomes" id="UP000501690">
    <property type="component" value="Linkage Group LG10"/>
</dbReference>
<dbReference type="EMBL" id="CP039354">
    <property type="protein sequence ID" value="QCE10391.1"/>
    <property type="molecule type" value="Genomic_DNA"/>
</dbReference>
<sequence length="50" mass="5564">MVTKSVVSWSTSAWQYELFRRAVVNEFEILRRLVPGGTCPPPGGLEADNV</sequence>
<proteinExistence type="predicted"/>
<evidence type="ECO:0000313" key="2">
    <source>
        <dbReference type="Proteomes" id="UP000501690"/>
    </source>
</evidence>
<organism evidence="1 2">
    <name type="scientific">Vigna unguiculata</name>
    <name type="common">Cowpea</name>
    <dbReference type="NCBI Taxonomy" id="3917"/>
    <lineage>
        <taxon>Eukaryota</taxon>
        <taxon>Viridiplantae</taxon>
        <taxon>Streptophyta</taxon>
        <taxon>Embryophyta</taxon>
        <taxon>Tracheophyta</taxon>
        <taxon>Spermatophyta</taxon>
        <taxon>Magnoliopsida</taxon>
        <taxon>eudicotyledons</taxon>
        <taxon>Gunneridae</taxon>
        <taxon>Pentapetalae</taxon>
        <taxon>rosids</taxon>
        <taxon>fabids</taxon>
        <taxon>Fabales</taxon>
        <taxon>Fabaceae</taxon>
        <taxon>Papilionoideae</taxon>
        <taxon>50 kb inversion clade</taxon>
        <taxon>NPAAA clade</taxon>
        <taxon>indigoferoid/millettioid clade</taxon>
        <taxon>Phaseoleae</taxon>
        <taxon>Vigna</taxon>
    </lineage>
</organism>
<gene>
    <name evidence="1" type="ORF">DEO72_LG10g1621</name>
</gene>
<dbReference type="AlphaFoldDB" id="A0A4D6NBX9"/>
<accession>A0A4D6NBX9</accession>